<evidence type="ECO:0008006" key="7">
    <source>
        <dbReference type="Google" id="ProtNLM"/>
    </source>
</evidence>
<evidence type="ECO:0000256" key="1">
    <source>
        <dbReference type="ARBA" id="ARBA00008773"/>
    </source>
</evidence>
<dbReference type="InterPro" id="IPR017853">
    <property type="entry name" value="GH"/>
</dbReference>
<gene>
    <name evidence="5" type="ORF">QJS10_CPA05g00758</name>
</gene>
<protein>
    <recommendedName>
        <fullName evidence="7">Glucan endo-1,3-beta-D-glucosidase</fullName>
    </recommendedName>
</protein>
<dbReference type="InterPro" id="IPR044965">
    <property type="entry name" value="Glyco_hydro_17_plant"/>
</dbReference>
<comment type="caution">
    <text evidence="5">The sequence shown here is derived from an EMBL/GenBank/DDBJ whole genome shotgun (WGS) entry which is preliminary data.</text>
</comment>
<keyword evidence="2" id="KW-0378">Hydrolase</keyword>
<keyword evidence="6" id="KW-1185">Reference proteome</keyword>
<dbReference type="Proteomes" id="UP001180020">
    <property type="component" value="Unassembled WGS sequence"/>
</dbReference>
<evidence type="ECO:0000313" key="6">
    <source>
        <dbReference type="Proteomes" id="UP001180020"/>
    </source>
</evidence>
<dbReference type="AlphaFoldDB" id="A0AAV9EY69"/>
<accession>A0AAV9EY69</accession>
<dbReference type="InterPro" id="IPR000490">
    <property type="entry name" value="Glyco_hydro_17"/>
</dbReference>
<name>A0AAV9EY69_ACOCL</name>
<dbReference type="Gene3D" id="3.20.20.80">
    <property type="entry name" value="Glycosidases"/>
    <property type="match status" value="2"/>
</dbReference>
<dbReference type="GO" id="GO:0005975">
    <property type="term" value="P:carbohydrate metabolic process"/>
    <property type="evidence" value="ECO:0007669"/>
    <property type="project" value="InterPro"/>
</dbReference>
<sequence length="300" mass="31916">MAHKSAAAVEAAAHEENIIGVNYGMKGDNLPPPSAVVQLYKSKNIRRIRLFDPNPSALLALHGSGIEVVLGTLNEDLPLLASNASYASEWVAAHVTPHAPNVTFRYVSAGNEVVPGDLARHVLPAMRNLRAALRSAGVAHAPPRVTTAVSSAALRASFPPSAGAFAEEGVSLDYALFTAPGAVVRDGEYEYQNLFDAMVDVIHTALGRVGGGAVEVAESETGWPSAGNGDMTTVEKAMTYNNNVIKHVMSGKGTPRWPGKAVETYIFAMFNEDQKPAGTEQNFGLFQPDMTEVYHVNFSS</sequence>
<evidence type="ECO:0000313" key="5">
    <source>
        <dbReference type="EMBL" id="KAK1317964.1"/>
    </source>
</evidence>
<reference evidence="5" key="1">
    <citation type="journal article" date="2023" name="Nat. Commun.">
        <title>Diploid and tetraploid genomes of Acorus and the evolution of monocots.</title>
        <authorList>
            <person name="Ma L."/>
            <person name="Liu K.W."/>
            <person name="Li Z."/>
            <person name="Hsiao Y.Y."/>
            <person name="Qi Y."/>
            <person name="Fu T."/>
            <person name="Tang G.D."/>
            <person name="Zhang D."/>
            <person name="Sun W.H."/>
            <person name="Liu D.K."/>
            <person name="Li Y."/>
            <person name="Chen G.Z."/>
            <person name="Liu X.D."/>
            <person name="Liao X.Y."/>
            <person name="Jiang Y.T."/>
            <person name="Yu X."/>
            <person name="Hao Y."/>
            <person name="Huang J."/>
            <person name="Zhao X.W."/>
            <person name="Ke S."/>
            <person name="Chen Y.Y."/>
            <person name="Wu W.L."/>
            <person name="Hsu J.L."/>
            <person name="Lin Y.F."/>
            <person name="Huang M.D."/>
            <person name="Li C.Y."/>
            <person name="Huang L."/>
            <person name="Wang Z.W."/>
            <person name="Zhao X."/>
            <person name="Zhong W.Y."/>
            <person name="Peng D.H."/>
            <person name="Ahmad S."/>
            <person name="Lan S."/>
            <person name="Zhang J.S."/>
            <person name="Tsai W.C."/>
            <person name="Van de Peer Y."/>
            <person name="Liu Z.J."/>
        </authorList>
    </citation>
    <scope>NUCLEOTIDE SEQUENCE</scope>
    <source>
        <strain evidence="5">CP</strain>
    </source>
</reference>
<keyword evidence="3" id="KW-0326">Glycosidase</keyword>
<comment type="similarity">
    <text evidence="1 4">Belongs to the glycosyl hydrolase 17 family.</text>
</comment>
<dbReference type="Pfam" id="PF00332">
    <property type="entry name" value="Glyco_hydro_17"/>
    <property type="match status" value="1"/>
</dbReference>
<evidence type="ECO:0000256" key="2">
    <source>
        <dbReference type="ARBA" id="ARBA00022801"/>
    </source>
</evidence>
<dbReference type="SUPFAM" id="SSF51445">
    <property type="entry name" value="(Trans)glycosidases"/>
    <property type="match status" value="1"/>
</dbReference>
<dbReference type="EMBL" id="JAUJYO010000005">
    <property type="protein sequence ID" value="KAK1317964.1"/>
    <property type="molecule type" value="Genomic_DNA"/>
</dbReference>
<proteinExistence type="inferred from homology"/>
<dbReference type="PANTHER" id="PTHR32227">
    <property type="entry name" value="GLUCAN ENDO-1,3-BETA-GLUCOSIDASE BG1-RELATED-RELATED"/>
    <property type="match status" value="1"/>
</dbReference>
<evidence type="ECO:0000256" key="3">
    <source>
        <dbReference type="ARBA" id="ARBA00023295"/>
    </source>
</evidence>
<organism evidence="5 6">
    <name type="scientific">Acorus calamus</name>
    <name type="common">Sweet flag</name>
    <dbReference type="NCBI Taxonomy" id="4465"/>
    <lineage>
        <taxon>Eukaryota</taxon>
        <taxon>Viridiplantae</taxon>
        <taxon>Streptophyta</taxon>
        <taxon>Embryophyta</taxon>
        <taxon>Tracheophyta</taxon>
        <taxon>Spermatophyta</taxon>
        <taxon>Magnoliopsida</taxon>
        <taxon>Liliopsida</taxon>
        <taxon>Acoraceae</taxon>
        <taxon>Acorus</taxon>
    </lineage>
</organism>
<dbReference type="GO" id="GO:0004553">
    <property type="term" value="F:hydrolase activity, hydrolyzing O-glycosyl compounds"/>
    <property type="evidence" value="ECO:0007669"/>
    <property type="project" value="InterPro"/>
</dbReference>
<evidence type="ECO:0000256" key="4">
    <source>
        <dbReference type="RuleBase" id="RU004335"/>
    </source>
</evidence>
<reference evidence="5" key="2">
    <citation type="submission" date="2023-06" db="EMBL/GenBank/DDBJ databases">
        <authorList>
            <person name="Ma L."/>
            <person name="Liu K.-W."/>
            <person name="Li Z."/>
            <person name="Hsiao Y.-Y."/>
            <person name="Qi Y."/>
            <person name="Fu T."/>
            <person name="Tang G."/>
            <person name="Zhang D."/>
            <person name="Sun W.-H."/>
            <person name="Liu D.-K."/>
            <person name="Li Y."/>
            <person name="Chen G.-Z."/>
            <person name="Liu X.-D."/>
            <person name="Liao X.-Y."/>
            <person name="Jiang Y.-T."/>
            <person name="Yu X."/>
            <person name="Hao Y."/>
            <person name="Huang J."/>
            <person name="Zhao X.-W."/>
            <person name="Ke S."/>
            <person name="Chen Y.-Y."/>
            <person name="Wu W.-L."/>
            <person name="Hsu J.-L."/>
            <person name="Lin Y.-F."/>
            <person name="Huang M.-D."/>
            <person name="Li C.-Y."/>
            <person name="Huang L."/>
            <person name="Wang Z.-W."/>
            <person name="Zhao X."/>
            <person name="Zhong W.-Y."/>
            <person name="Peng D.-H."/>
            <person name="Ahmad S."/>
            <person name="Lan S."/>
            <person name="Zhang J.-S."/>
            <person name="Tsai W.-C."/>
            <person name="Van De Peer Y."/>
            <person name="Liu Z.-J."/>
        </authorList>
    </citation>
    <scope>NUCLEOTIDE SEQUENCE</scope>
    <source>
        <strain evidence="5">CP</strain>
        <tissue evidence="5">Leaves</tissue>
    </source>
</reference>